<organism evidence="4 5">
    <name type="scientific">Chrysochromulina tobinii</name>
    <dbReference type="NCBI Taxonomy" id="1460289"/>
    <lineage>
        <taxon>Eukaryota</taxon>
        <taxon>Haptista</taxon>
        <taxon>Haptophyta</taxon>
        <taxon>Prymnesiophyceae</taxon>
        <taxon>Prymnesiales</taxon>
        <taxon>Chrysochromulinaceae</taxon>
        <taxon>Chrysochromulina</taxon>
    </lineage>
</organism>
<dbReference type="SUPFAM" id="SSF51735">
    <property type="entry name" value="NAD(P)-binding Rossmann-fold domains"/>
    <property type="match status" value="1"/>
</dbReference>
<dbReference type="GO" id="GO:0051287">
    <property type="term" value="F:NAD binding"/>
    <property type="evidence" value="ECO:0007669"/>
    <property type="project" value="InterPro"/>
</dbReference>
<protein>
    <submittedName>
        <fullName evidence="4">D-isomer specific 2-hydroxyacid dehydrogenase NAD-binding protein</fullName>
    </submittedName>
</protein>
<dbReference type="Proteomes" id="UP000037460">
    <property type="component" value="Unassembled WGS sequence"/>
</dbReference>
<dbReference type="InterPro" id="IPR050223">
    <property type="entry name" value="D-isomer_2-hydroxyacid_DH"/>
</dbReference>
<name>A0A0M0JI37_9EUKA</name>
<sequence>MLRSAVGVALATGVTVAVFTYRQRRALTSAAKRALRAHYCRDVDDELLHVLRTSATEAVSVTAGGDLPDDVDVLIFPGAATPDRVYAAAAALPNLKALIMAYAGILPAQIDKMRVAFGDRLGSTVTLHNLHHNAPMTAEMGVALLLAATKRLLPADAKLRAGDWRPRGLPFPGEEVDPPMPMVLLEGRTALVLGLGHLGTRVAKVLHALGMRVLGTRRSVRPGSMTVVDGVEVYSAEELASLLPRADVLMICLPSTALTRSLLGAKELALLPLGSVLVNVGRGDIVDESALFEALRSGRLFGAGIDVWYNYPANFAAASSTPPSTLPFHELDSVVLSPHRGGGIGIRDTELVRMRHLGQMIAEAASGKPMPNKWDFAQGY</sequence>
<accession>A0A0M0JI37</accession>
<keyword evidence="5" id="KW-1185">Reference proteome</keyword>
<gene>
    <name evidence="4" type="ORF">Ctob_008445</name>
</gene>
<keyword evidence="2" id="KW-0520">NAD</keyword>
<dbReference type="GO" id="GO:0030267">
    <property type="term" value="F:glyoxylate reductase (NADPH) activity"/>
    <property type="evidence" value="ECO:0007669"/>
    <property type="project" value="TreeGrafter"/>
</dbReference>
<dbReference type="GO" id="GO:0016618">
    <property type="term" value="F:hydroxypyruvate reductase [NAD(P)H] activity"/>
    <property type="evidence" value="ECO:0007669"/>
    <property type="project" value="TreeGrafter"/>
</dbReference>
<evidence type="ECO:0000256" key="1">
    <source>
        <dbReference type="ARBA" id="ARBA00023002"/>
    </source>
</evidence>
<keyword evidence="1" id="KW-0560">Oxidoreductase</keyword>
<dbReference type="AlphaFoldDB" id="A0A0M0JI37"/>
<dbReference type="GO" id="GO:0005829">
    <property type="term" value="C:cytosol"/>
    <property type="evidence" value="ECO:0007669"/>
    <property type="project" value="TreeGrafter"/>
</dbReference>
<dbReference type="Pfam" id="PF02826">
    <property type="entry name" value="2-Hacid_dh_C"/>
    <property type="match status" value="1"/>
</dbReference>
<dbReference type="Gene3D" id="3.40.50.720">
    <property type="entry name" value="NAD(P)-binding Rossmann-like Domain"/>
    <property type="match status" value="2"/>
</dbReference>
<dbReference type="EMBL" id="JWZX01002906">
    <property type="protein sequence ID" value="KOO25972.1"/>
    <property type="molecule type" value="Genomic_DNA"/>
</dbReference>
<dbReference type="InterPro" id="IPR029753">
    <property type="entry name" value="D-isomer_DH_CS"/>
</dbReference>
<dbReference type="PANTHER" id="PTHR10996">
    <property type="entry name" value="2-HYDROXYACID DEHYDROGENASE-RELATED"/>
    <property type="match status" value="1"/>
</dbReference>
<reference evidence="5" key="1">
    <citation type="journal article" date="2015" name="PLoS Genet.">
        <title>Genome Sequence and Transcriptome Analyses of Chrysochromulina tobin: Metabolic Tools for Enhanced Algal Fitness in the Prominent Order Prymnesiales (Haptophyceae).</title>
        <authorList>
            <person name="Hovde B.T."/>
            <person name="Deodato C.R."/>
            <person name="Hunsperger H.M."/>
            <person name="Ryken S.A."/>
            <person name="Yost W."/>
            <person name="Jha R.K."/>
            <person name="Patterson J."/>
            <person name="Monnat R.J. Jr."/>
            <person name="Barlow S.B."/>
            <person name="Starkenburg S.R."/>
            <person name="Cattolico R.A."/>
        </authorList>
    </citation>
    <scope>NUCLEOTIDE SEQUENCE</scope>
    <source>
        <strain evidence="5">CCMP291</strain>
    </source>
</reference>
<evidence type="ECO:0000313" key="4">
    <source>
        <dbReference type="EMBL" id="KOO25972.1"/>
    </source>
</evidence>
<dbReference type="PANTHER" id="PTHR10996:SF178">
    <property type="entry name" value="2-HYDROXYACID DEHYDROGENASE YGL185C-RELATED"/>
    <property type="match status" value="1"/>
</dbReference>
<feature type="domain" description="D-isomer specific 2-hydroxyacid dehydrogenase NAD-binding" evidence="3">
    <location>
        <begin position="142"/>
        <end position="341"/>
    </location>
</feature>
<dbReference type="PROSITE" id="PS00671">
    <property type="entry name" value="D_2_HYDROXYACID_DH_3"/>
    <property type="match status" value="1"/>
</dbReference>
<dbReference type="InterPro" id="IPR006140">
    <property type="entry name" value="D-isomer_DH_NAD-bd"/>
</dbReference>
<dbReference type="OrthoDB" id="423981at2759"/>
<evidence type="ECO:0000259" key="3">
    <source>
        <dbReference type="Pfam" id="PF02826"/>
    </source>
</evidence>
<comment type="caution">
    <text evidence="4">The sequence shown here is derived from an EMBL/GenBank/DDBJ whole genome shotgun (WGS) entry which is preliminary data.</text>
</comment>
<proteinExistence type="predicted"/>
<evidence type="ECO:0000256" key="2">
    <source>
        <dbReference type="ARBA" id="ARBA00023027"/>
    </source>
</evidence>
<dbReference type="InterPro" id="IPR036291">
    <property type="entry name" value="NAD(P)-bd_dom_sf"/>
</dbReference>
<evidence type="ECO:0000313" key="5">
    <source>
        <dbReference type="Proteomes" id="UP000037460"/>
    </source>
</evidence>